<organism evidence="2 3">
    <name type="scientific">Antrihabitans cavernicola</name>
    <dbReference type="NCBI Taxonomy" id="2495913"/>
    <lineage>
        <taxon>Bacteria</taxon>
        <taxon>Bacillati</taxon>
        <taxon>Actinomycetota</taxon>
        <taxon>Actinomycetes</taxon>
        <taxon>Mycobacteriales</taxon>
        <taxon>Nocardiaceae</taxon>
        <taxon>Antrihabitans</taxon>
    </lineage>
</organism>
<keyword evidence="1" id="KW-1133">Transmembrane helix</keyword>
<keyword evidence="1" id="KW-0472">Membrane</keyword>
<dbReference type="EMBL" id="VLNY01000006">
    <property type="protein sequence ID" value="KAA0022185.1"/>
    <property type="molecule type" value="Genomic_DNA"/>
</dbReference>
<evidence type="ECO:0000256" key="1">
    <source>
        <dbReference type="SAM" id="Phobius"/>
    </source>
</evidence>
<dbReference type="Pfam" id="PF04224">
    <property type="entry name" value="DUF417"/>
    <property type="match status" value="1"/>
</dbReference>
<dbReference type="InterPro" id="IPR007339">
    <property type="entry name" value="RclC-like"/>
</dbReference>
<evidence type="ECO:0000313" key="3">
    <source>
        <dbReference type="Proteomes" id="UP000322244"/>
    </source>
</evidence>
<keyword evidence="3" id="KW-1185">Reference proteome</keyword>
<reference evidence="2 3" key="1">
    <citation type="submission" date="2019-07" db="EMBL/GenBank/DDBJ databases">
        <title>Rhodococcus cavernicolus sp. nov., isolated from a cave.</title>
        <authorList>
            <person name="Lee S.D."/>
        </authorList>
    </citation>
    <scope>NUCLEOTIDE SEQUENCE [LARGE SCALE GENOMIC DNA]</scope>
    <source>
        <strain evidence="2 3">C1-24</strain>
    </source>
</reference>
<name>A0A5A7SCG3_9NOCA</name>
<dbReference type="GO" id="GO:0005886">
    <property type="term" value="C:plasma membrane"/>
    <property type="evidence" value="ECO:0007669"/>
    <property type="project" value="TreeGrafter"/>
</dbReference>
<dbReference type="Proteomes" id="UP000322244">
    <property type="component" value="Unassembled WGS sequence"/>
</dbReference>
<sequence>MQLRVRDRPGRTVHHDPLAVLILAGLFNAVAGLAGGVLAIGTFVVTISFLFTSTDYAHTVPFLSPVGTFIIKDVVLLGVAS</sequence>
<dbReference type="PANTHER" id="PTHR40106">
    <property type="entry name" value="INNER MEMBRANE PROTEIN RCLC"/>
    <property type="match status" value="1"/>
</dbReference>
<accession>A0A5A7SCG3</accession>
<dbReference type="PANTHER" id="PTHR40106:SF1">
    <property type="entry name" value="INNER MEMBRANE PROTEIN RCLC"/>
    <property type="match status" value="1"/>
</dbReference>
<feature type="transmembrane region" description="Helical" evidence="1">
    <location>
        <begin position="62"/>
        <end position="80"/>
    </location>
</feature>
<dbReference type="OrthoDB" id="1118972at2"/>
<dbReference type="GO" id="GO:1901530">
    <property type="term" value="P:response to hypochlorite"/>
    <property type="evidence" value="ECO:0007669"/>
    <property type="project" value="TreeGrafter"/>
</dbReference>
<protein>
    <submittedName>
        <fullName evidence="2">DUF417 family protein</fullName>
    </submittedName>
</protein>
<evidence type="ECO:0000313" key="2">
    <source>
        <dbReference type="EMBL" id="KAA0022185.1"/>
    </source>
</evidence>
<gene>
    <name evidence="2" type="ORF">FOY51_14415</name>
</gene>
<proteinExistence type="predicted"/>
<comment type="caution">
    <text evidence="2">The sequence shown here is derived from an EMBL/GenBank/DDBJ whole genome shotgun (WGS) entry which is preliminary data.</text>
</comment>
<dbReference type="AlphaFoldDB" id="A0A5A7SCG3"/>
<keyword evidence="1" id="KW-0812">Transmembrane</keyword>
<feature type="transmembrane region" description="Helical" evidence="1">
    <location>
        <begin position="20"/>
        <end position="50"/>
    </location>
</feature>